<proteinExistence type="predicted"/>
<dbReference type="Proteomes" id="UP001145742">
    <property type="component" value="Unassembled WGS sequence"/>
</dbReference>
<evidence type="ECO:0000313" key="1">
    <source>
        <dbReference type="EMBL" id="KAJ7420556.1"/>
    </source>
</evidence>
<sequence>MMSEASTQTDLMPVDVALGGLWLYGVLVSIQEAGAESHLLCKKKQCEGGGLAQPGEETEGDLISVYKCLEGRASRGWSCVLLGGAKQRDKKQWAESDAQEVAFEYEEGLLNCVADRALTRLPRDDVESPLLKLFKNYLDTILCHVLSDDTA</sequence>
<keyword evidence="2" id="KW-1185">Reference proteome</keyword>
<gene>
    <name evidence="1" type="ORF">WISP_48134</name>
</gene>
<comment type="caution">
    <text evidence="1">The sequence shown here is derived from an EMBL/GenBank/DDBJ whole genome shotgun (WGS) entry which is preliminary data.</text>
</comment>
<evidence type="ECO:0000313" key="2">
    <source>
        <dbReference type="Proteomes" id="UP001145742"/>
    </source>
</evidence>
<protein>
    <submittedName>
        <fullName evidence="1">Uncharacterized protein</fullName>
    </submittedName>
</protein>
<name>A0ABQ9DEN3_9PASS</name>
<organism evidence="1 2">
    <name type="scientific">Willisornis vidua</name>
    <name type="common">Xingu scale-backed antbird</name>
    <dbReference type="NCBI Taxonomy" id="1566151"/>
    <lineage>
        <taxon>Eukaryota</taxon>
        <taxon>Metazoa</taxon>
        <taxon>Chordata</taxon>
        <taxon>Craniata</taxon>
        <taxon>Vertebrata</taxon>
        <taxon>Euteleostomi</taxon>
        <taxon>Archelosauria</taxon>
        <taxon>Archosauria</taxon>
        <taxon>Dinosauria</taxon>
        <taxon>Saurischia</taxon>
        <taxon>Theropoda</taxon>
        <taxon>Coelurosauria</taxon>
        <taxon>Aves</taxon>
        <taxon>Neognathae</taxon>
        <taxon>Neoaves</taxon>
        <taxon>Telluraves</taxon>
        <taxon>Australaves</taxon>
        <taxon>Passeriformes</taxon>
        <taxon>Thamnophilidae</taxon>
        <taxon>Willisornis</taxon>
    </lineage>
</organism>
<dbReference type="EMBL" id="WHWB01033315">
    <property type="protein sequence ID" value="KAJ7420556.1"/>
    <property type="molecule type" value="Genomic_DNA"/>
</dbReference>
<accession>A0ABQ9DEN3</accession>
<reference evidence="1" key="1">
    <citation type="submission" date="2019-10" db="EMBL/GenBank/DDBJ databases">
        <authorList>
            <person name="Soares A.E.R."/>
            <person name="Aleixo A."/>
            <person name="Schneider P."/>
            <person name="Miyaki C.Y."/>
            <person name="Schneider M.P."/>
            <person name="Mello C."/>
            <person name="Vasconcelos A.T.R."/>
        </authorList>
    </citation>
    <scope>NUCLEOTIDE SEQUENCE</scope>
    <source>
        <tissue evidence="1">Muscle</tissue>
    </source>
</reference>